<dbReference type="EMBL" id="HBED01008999">
    <property type="protein sequence ID" value="CAD8299450.1"/>
    <property type="molecule type" value="Transcribed_RNA"/>
</dbReference>
<proteinExistence type="predicted"/>
<feature type="region of interest" description="Disordered" evidence="1">
    <location>
        <begin position="1"/>
        <end position="195"/>
    </location>
</feature>
<organism evidence="2">
    <name type="scientific">Pseudictyota dubia</name>
    <dbReference type="NCBI Taxonomy" id="2749911"/>
    <lineage>
        <taxon>Eukaryota</taxon>
        <taxon>Sar</taxon>
        <taxon>Stramenopiles</taxon>
        <taxon>Ochrophyta</taxon>
        <taxon>Bacillariophyta</taxon>
        <taxon>Mediophyceae</taxon>
        <taxon>Biddulphiophycidae</taxon>
        <taxon>Eupodiscales</taxon>
        <taxon>Odontellaceae</taxon>
        <taxon>Pseudictyota</taxon>
    </lineage>
</organism>
<dbReference type="EMBL" id="HBED01009001">
    <property type="protein sequence ID" value="CAD8299455.1"/>
    <property type="molecule type" value="Transcribed_RNA"/>
</dbReference>
<feature type="region of interest" description="Disordered" evidence="1">
    <location>
        <begin position="333"/>
        <end position="373"/>
    </location>
</feature>
<reference evidence="2" key="1">
    <citation type="submission" date="2021-01" db="EMBL/GenBank/DDBJ databases">
        <authorList>
            <person name="Corre E."/>
            <person name="Pelletier E."/>
            <person name="Niang G."/>
            <person name="Scheremetjew M."/>
            <person name="Finn R."/>
            <person name="Kale V."/>
            <person name="Holt S."/>
            <person name="Cochrane G."/>
            <person name="Meng A."/>
            <person name="Brown T."/>
            <person name="Cohen L."/>
        </authorList>
    </citation>
    <scope>NUCLEOTIDE SEQUENCE</scope>
    <source>
        <strain evidence="2">CCMP147</strain>
    </source>
</reference>
<accession>A0A6U2BCM0</accession>
<feature type="compositionally biased region" description="Polar residues" evidence="1">
    <location>
        <begin position="214"/>
        <end position="224"/>
    </location>
</feature>
<feature type="compositionally biased region" description="Basic and acidic residues" evidence="1">
    <location>
        <begin position="337"/>
        <end position="348"/>
    </location>
</feature>
<evidence type="ECO:0000313" key="3">
    <source>
        <dbReference type="EMBL" id="CAD8299452.1"/>
    </source>
</evidence>
<feature type="region of interest" description="Disordered" evidence="1">
    <location>
        <begin position="214"/>
        <end position="248"/>
    </location>
</feature>
<feature type="compositionally biased region" description="Basic residues" evidence="1">
    <location>
        <begin position="181"/>
        <end position="195"/>
    </location>
</feature>
<sequence length="388" mass="42792">MPRFRLKSKRSPTSPSTTASSSTQLISNIKSARDDVETKSNRNAGVATAKSRIRDDDDSEKSDVEDRRPMMCHSYQRWKEEQGGAKLMERDRRRLARKKRLSAAGVPPRSRSGAHPEYYGHERHTRMMHPTMPSSPPEKHQYPSPPSPGQHQYLSPPSPEQHKYPSPPSPEQHQYPSPPLPHRHHHPGNVPLHHWHSPQKLSFHQLAQQQQLYNPGNSIPQSSYKLPGSLPQPPHYHSSTHKDESLPFPERSTNAIIDTLSKAVGAPASDGSGNINNGNFVPPPEQFESSTSAAGDRTETSGSDLSGTVADSREVIEEAKKVAREALKVLNGAGEYHGSKAGDQDKNSSKQKHQVAQHIQALSSPPQSEGNLITHLTCGSSLHLGGRD</sequence>
<name>A0A6U2BCM0_9STRA</name>
<feature type="compositionally biased region" description="Polar residues" evidence="1">
    <location>
        <begin position="360"/>
        <end position="371"/>
    </location>
</feature>
<evidence type="ECO:0000313" key="2">
    <source>
        <dbReference type="EMBL" id="CAD8299450.1"/>
    </source>
</evidence>
<feature type="compositionally biased region" description="Basic and acidic residues" evidence="1">
    <location>
        <begin position="77"/>
        <end position="92"/>
    </location>
</feature>
<feature type="compositionally biased region" description="Basic and acidic residues" evidence="1">
    <location>
        <begin position="31"/>
        <end position="40"/>
    </location>
</feature>
<evidence type="ECO:0000313" key="4">
    <source>
        <dbReference type="EMBL" id="CAD8299455.1"/>
    </source>
</evidence>
<feature type="compositionally biased region" description="Basic residues" evidence="1">
    <location>
        <begin position="1"/>
        <end position="10"/>
    </location>
</feature>
<dbReference type="EMBL" id="HBED01009000">
    <property type="protein sequence ID" value="CAD8299452.1"/>
    <property type="molecule type" value="Transcribed_RNA"/>
</dbReference>
<feature type="region of interest" description="Disordered" evidence="1">
    <location>
        <begin position="264"/>
        <end position="309"/>
    </location>
</feature>
<dbReference type="AlphaFoldDB" id="A0A6U2BCM0"/>
<gene>
    <name evidence="2" type="ORF">TDUB1175_LOCUS4434</name>
    <name evidence="3" type="ORF">TDUB1175_LOCUS4435</name>
    <name evidence="4" type="ORF">TDUB1175_LOCUS4436</name>
</gene>
<protein>
    <submittedName>
        <fullName evidence="2">Uncharacterized protein</fullName>
    </submittedName>
</protein>
<feature type="compositionally biased region" description="Pro residues" evidence="1">
    <location>
        <begin position="165"/>
        <end position="180"/>
    </location>
</feature>
<evidence type="ECO:0000256" key="1">
    <source>
        <dbReference type="SAM" id="MobiDB-lite"/>
    </source>
</evidence>
<feature type="compositionally biased region" description="Low complexity" evidence="1">
    <location>
        <begin position="11"/>
        <end position="23"/>
    </location>
</feature>